<gene>
    <name evidence="1" type="primary">trwJb</name>
    <name evidence="2" type="synonym">trwJ2</name>
    <name evidence="2" type="ordered locus">BH15700</name>
</gene>
<reference evidence="1" key="1">
    <citation type="submission" date="2002-06" db="EMBL/GenBank/DDBJ databases">
        <title>Evolution of Type IV Secretion Systems in Bartonella: Horizontal Transmission and Gene Conversion.</title>
        <authorList>
            <person name="Alsmark U.C.M."/>
            <person name="Frank A.C."/>
            <person name="Thollesson M."/>
            <person name="Andersson S.G.E."/>
        </authorList>
    </citation>
    <scope>NUCLEOTIDE SEQUENCE</scope>
    <source>
        <strain evidence="1">Houston-1</strain>
    </source>
</reference>
<dbReference type="RefSeq" id="WP_011181336.1">
    <property type="nucleotide sequence ID" value="NC_005956.1"/>
</dbReference>
<dbReference type="EMBL" id="AY122053">
    <property type="protein sequence ID" value="AAM82206.1"/>
    <property type="molecule type" value="Genomic_DNA"/>
</dbReference>
<accession>Q6G1T1</accession>
<dbReference type="Gene3D" id="1.20.58.430">
    <property type="entry name" value="Type IV secretion system, VirB5-domain"/>
    <property type="match status" value="1"/>
</dbReference>
<dbReference type="InterPro" id="IPR023220">
    <property type="entry name" value="T4SS_VirB5-domain"/>
</dbReference>
<dbReference type="OrthoDB" id="7926589at2"/>
<evidence type="ECO:0000313" key="1">
    <source>
        <dbReference type="EMBL" id="AAM82206.1"/>
    </source>
</evidence>
<organism evidence="1">
    <name type="scientific">Bartonella henselae (strain ATCC 49882 / DSM 28221 / CCUG 30454 / Houston 1)</name>
    <name type="common">Rochalimaea henselae</name>
    <dbReference type="NCBI Taxonomy" id="283166"/>
    <lineage>
        <taxon>Bacteria</taxon>
        <taxon>Pseudomonadati</taxon>
        <taxon>Pseudomonadota</taxon>
        <taxon>Alphaproteobacteria</taxon>
        <taxon>Hyphomicrobiales</taxon>
        <taxon>Bartonellaceae</taxon>
        <taxon>Bartonella</taxon>
    </lineage>
</organism>
<dbReference type="EnsemblBacteria" id="CAF28333">
    <property type="protein sequence ID" value="CAF28333"/>
    <property type="gene ID" value="BH15700"/>
</dbReference>
<protein>
    <submittedName>
        <fullName evidence="1">TrwJ-like protein</fullName>
    </submittedName>
    <submittedName>
        <fullName evidence="2">TrwJ2 protein</fullName>
    </submittedName>
</protein>
<dbReference type="KEGG" id="bhe:BH15700"/>
<evidence type="ECO:0000313" key="2">
    <source>
        <dbReference type="EMBL" id="CAF28333.1"/>
    </source>
</evidence>
<dbReference type="SMR" id="Q6G1T1"/>
<evidence type="ECO:0000313" key="3">
    <source>
        <dbReference type="Proteomes" id="UP000000421"/>
    </source>
</evidence>
<dbReference type="EMBL" id="BX897699">
    <property type="protein sequence ID" value="CAF28333.1"/>
    <property type="molecule type" value="Genomic_DNA"/>
</dbReference>
<name>Q6G1T1_BARHE</name>
<dbReference type="PaxDb" id="283166-BH15700"/>
<accession>A0A0G2Q8N8</accession>
<dbReference type="InterPro" id="IPR014158">
    <property type="entry name" value="T4SS_VirB5"/>
</dbReference>
<dbReference type="Proteomes" id="UP000000421">
    <property type="component" value="Chromosome"/>
</dbReference>
<dbReference type="CDD" id="cd14262">
    <property type="entry name" value="VirB5_like"/>
    <property type="match status" value="1"/>
</dbReference>
<dbReference type="GeneID" id="92986190"/>
<accession>Q4L2U4</accession>
<dbReference type="SUPFAM" id="SSF101082">
    <property type="entry name" value="Typo IV secretion system protein TraC"/>
    <property type="match status" value="1"/>
</dbReference>
<dbReference type="Pfam" id="PF07996">
    <property type="entry name" value="T4SS"/>
    <property type="match status" value="1"/>
</dbReference>
<sequence length="208" mass="23941">MRKLVIIVTVSAIFTTLNLAKSNNVREKDISLLADKIHQSITGTRTPTPQKKEDDGTLLFSNPQHIYDQEKQNNIAKQIPKLFKETMKNESYLRNSPVDEARETIDERSQYAAVIDKAVALQTFQETEKRFEQIANILVEIPKMNDLKGIAELQVRMKGMLAMIQNEATKLQMVTHLSNTEQALINRLKRKRNVQILQQINKKMPTIR</sequence>
<reference evidence="2 3" key="2">
    <citation type="journal article" date="2004" name="Proc. Natl. Acad. Sci. U.S.A.">
        <title>The louse-borne human pathogen Bartonella quintana is a genomic derivative of the zoonotic agent Bartonella henselae.</title>
        <authorList>
            <person name="Alsmark U.C.M."/>
            <person name="Frank A.C."/>
            <person name="Karlberg E.O."/>
            <person name="Legault B.-A."/>
            <person name="Ardell D.H."/>
            <person name="Canbaeck B."/>
            <person name="Eriksson A.-S."/>
            <person name="Naeslund A.K."/>
            <person name="Handley S.A."/>
            <person name="Huvet M."/>
            <person name="La Scola B."/>
            <person name="Holmberg M."/>
            <person name="Andersson S.G.E."/>
        </authorList>
    </citation>
    <scope>NUCLEOTIDE SEQUENCE [LARGE SCALE GENOMIC DNA]</scope>
    <source>
        <strain evidence="3">ATCC 49882 / DSM 28221 / CCUG 30454 / Houston 1</strain>
        <strain evidence="2">Houston-1</strain>
    </source>
</reference>
<dbReference type="AlphaFoldDB" id="Q6G1T1"/>
<dbReference type="eggNOG" id="ENOG5032TDS">
    <property type="taxonomic scope" value="Bacteria"/>
</dbReference>
<proteinExistence type="predicted"/>
<keyword evidence="3" id="KW-1185">Reference proteome</keyword>